<reference evidence="3" key="1">
    <citation type="submission" date="2023-06" db="EMBL/GenBank/DDBJ databases">
        <title>Genome-scale phylogeny and comparative genomics of the fungal order Sordariales.</title>
        <authorList>
            <consortium name="Lawrence Berkeley National Laboratory"/>
            <person name="Hensen N."/>
            <person name="Bonometti L."/>
            <person name="Westerberg I."/>
            <person name="Brannstrom I.O."/>
            <person name="Guillou S."/>
            <person name="Cros-Aarteil S."/>
            <person name="Calhoun S."/>
            <person name="Haridas S."/>
            <person name="Kuo A."/>
            <person name="Mondo S."/>
            <person name="Pangilinan J."/>
            <person name="Riley R."/>
            <person name="Labutti K."/>
            <person name="Andreopoulos B."/>
            <person name="Lipzen A."/>
            <person name="Chen C."/>
            <person name="Yanf M."/>
            <person name="Daum C."/>
            <person name="Ng V."/>
            <person name="Clum A."/>
            <person name="Steindorff A."/>
            <person name="Ohm R."/>
            <person name="Martin F."/>
            <person name="Silar P."/>
            <person name="Natvig D."/>
            <person name="Lalanne C."/>
            <person name="Gautier V."/>
            <person name="Ament-Velasquez S.L."/>
            <person name="Kruys A."/>
            <person name="Hutchinson M.I."/>
            <person name="Powell A.J."/>
            <person name="Barry K."/>
            <person name="Miller A.N."/>
            <person name="Grigoriev I.V."/>
            <person name="Debuchy R."/>
            <person name="Gladieux P."/>
            <person name="Thoren M.H."/>
            <person name="Johannesson H."/>
        </authorList>
    </citation>
    <scope>NUCLEOTIDE SEQUENCE</scope>
    <source>
        <strain evidence="3">SMH2532-1</strain>
    </source>
</reference>
<evidence type="ECO:0000256" key="2">
    <source>
        <dbReference type="SAM" id="Phobius"/>
    </source>
</evidence>
<protein>
    <submittedName>
        <fullName evidence="3">Uncharacterized protein</fullName>
    </submittedName>
</protein>
<accession>A0AA40CNP8</accession>
<evidence type="ECO:0000313" key="3">
    <source>
        <dbReference type="EMBL" id="KAK0643729.1"/>
    </source>
</evidence>
<feature type="transmembrane region" description="Helical" evidence="2">
    <location>
        <begin position="177"/>
        <end position="198"/>
    </location>
</feature>
<keyword evidence="4" id="KW-1185">Reference proteome</keyword>
<dbReference type="EMBL" id="JAULSV010000005">
    <property type="protein sequence ID" value="KAK0643729.1"/>
    <property type="molecule type" value="Genomic_DNA"/>
</dbReference>
<sequence>MSMTWPNPSPLTIVTTLPCTSYLINDNHEWAPSCKPTSLTDEPYFSPGICFFGWTVGCSVLHYNDWGSTRLRPVASDETAMFCVPSGYGCWTVTHAAEATVPVSQGIDTLQPVFQIRWKSSDLSILETHPLTPGLRLAAETSSAVSVGTNTPTDSVEGRNGTSGPADSSGLTTAAKVGTGVGAAILAVLLFASFFLFLRRYRSTRLKQAGSPVTGDTPGSDGAHAGAAELGDTGKFAAELGEAGAAKVDAQELDT</sequence>
<proteinExistence type="predicted"/>
<name>A0AA40CNP8_9PEZI</name>
<comment type="caution">
    <text evidence="3">The sequence shown here is derived from an EMBL/GenBank/DDBJ whole genome shotgun (WGS) entry which is preliminary data.</text>
</comment>
<feature type="compositionally biased region" description="Polar residues" evidence="1">
    <location>
        <begin position="142"/>
        <end position="166"/>
    </location>
</feature>
<keyword evidence="2" id="KW-0472">Membrane</keyword>
<keyword evidence="2" id="KW-0812">Transmembrane</keyword>
<feature type="region of interest" description="Disordered" evidence="1">
    <location>
        <begin position="207"/>
        <end position="228"/>
    </location>
</feature>
<gene>
    <name evidence="3" type="ORF">B0T16DRAFT_459841</name>
</gene>
<evidence type="ECO:0000313" key="4">
    <source>
        <dbReference type="Proteomes" id="UP001174936"/>
    </source>
</evidence>
<feature type="region of interest" description="Disordered" evidence="1">
    <location>
        <begin position="142"/>
        <end position="169"/>
    </location>
</feature>
<dbReference type="Proteomes" id="UP001174936">
    <property type="component" value="Unassembled WGS sequence"/>
</dbReference>
<evidence type="ECO:0000256" key="1">
    <source>
        <dbReference type="SAM" id="MobiDB-lite"/>
    </source>
</evidence>
<dbReference type="AlphaFoldDB" id="A0AA40CNP8"/>
<organism evidence="3 4">
    <name type="scientific">Cercophora newfieldiana</name>
    <dbReference type="NCBI Taxonomy" id="92897"/>
    <lineage>
        <taxon>Eukaryota</taxon>
        <taxon>Fungi</taxon>
        <taxon>Dikarya</taxon>
        <taxon>Ascomycota</taxon>
        <taxon>Pezizomycotina</taxon>
        <taxon>Sordariomycetes</taxon>
        <taxon>Sordariomycetidae</taxon>
        <taxon>Sordariales</taxon>
        <taxon>Lasiosphaeriaceae</taxon>
        <taxon>Cercophora</taxon>
    </lineage>
</organism>
<keyword evidence="2" id="KW-1133">Transmembrane helix</keyword>